<proteinExistence type="predicted"/>
<organism evidence="2 3">
    <name type="scientific">Arthrobacter hankyongi</name>
    <dbReference type="NCBI Taxonomy" id="2904801"/>
    <lineage>
        <taxon>Bacteria</taxon>
        <taxon>Bacillati</taxon>
        <taxon>Actinomycetota</taxon>
        <taxon>Actinomycetes</taxon>
        <taxon>Micrococcales</taxon>
        <taxon>Micrococcaceae</taxon>
        <taxon>Arthrobacter</taxon>
    </lineage>
</organism>
<reference evidence="2" key="1">
    <citation type="submission" date="2022-01" db="EMBL/GenBank/DDBJ databases">
        <authorList>
            <person name="Jo J.-H."/>
            <person name="Im W.-T."/>
        </authorList>
    </citation>
    <scope>NUCLEOTIDE SEQUENCE</scope>
    <source>
        <strain evidence="2">I2-34</strain>
    </source>
</reference>
<comment type="caution">
    <text evidence="2">The sequence shown here is derived from an EMBL/GenBank/DDBJ whole genome shotgun (WGS) entry which is preliminary data.</text>
</comment>
<dbReference type="Pfam" id="PF20254">
    <property type="entry name" value="DMFA2_C"/>
    <property type="match status" value="1"/>
</dbReference>
<gene>
    <name evidence="2" type="ORF">LVY72_14835</name>
</gene>
<evidence type="ECO:0000259" key="1">
    <source>
        <dbReference type="Pfam" id="PF20254"/>
    </source>
</evidence>
<keyword evidence="3" id="KW-1185">Reference proteome</keyword>
<dbReference type="EMBL" id="JAKLTQ010000011">
    <property type="protein sequence ID" value="MCG2623172.1"/>
    <property type="molecule type" value="Genomic_DNA"/>
</dbReference>
<dbReference type="PROSITE" id="PS51318">
    <property type="entry name" value="TAT"/>
    <property type="match status" value="1"/>
</dbReference>
<sequence>MNGPVDGPGRREVLAGALAAIALAGCGGVPRGRLAAAARAVPAAGSAHRAPAGAFSYQAENRLPGTSGGRGPERWISDGRLEGFLDRTASTPGHRVLRLYASSILGAAGIQAFRLGYYGGTGRRLVWEAGPVRIRQQQPLTVDQQTRMVSCPWEATAEIDTAAWPEGFYHLVLTSPGARDHLIPLVVESPALHGRTVIAFNDTTMQAYNHWGGYSLYGGPDHRFADRAYKVCFDRPYLDFDEPDKHDTPLVRAAEALDDDGLSLGYTTESRLAAHSGLLAGSRAVLFSGHSEYWSVPMRRGIEAARDSGTNVVFFGANSCYWKTRSVSSALGPGRVIACYKRAWLDPLLHSRPDLVTVRWRDSPSPDPESRLTGALYADLHAVGEFTAAEPGFFAFAGTGASRRQGFPGLVGGEVDRVLPGYPVPRDLRIFAHSPASGDRDRHGWSDATVYIAKSGAGVLNLASMNWLPAQADPRTPEPSRRMGLRVTQNIIRAVAAGPLGPRIVA</sequence>
<dbReference type="InterPro" id="IPR006311">
    <property type="entry name" value="TAT_signal"/>
</dbReference>
<evidence type="ECO:0000313" key="2">
    <source>
        <dbReference type="EMBL" id="MCG2623172.1"/>
    </source>
</evidence>
<dbReference type="InterPro" id="IPR046540">
    <property type="entry name" value="DMFA2_C"/>
</dbReference>
<name>A0ABS9L924_9MICC</name>
<accession>A0ABS9L924</accession>
<evidence type="ECO:0000313" key="3">
    <source>
        <dbReference type="Proteomes" id="UP001165368"/>
    </source>
</evidence>
<feature type="domain" description="N,N-dimethylformamidase beta subunit-like C-terminal" evidence="1">
    <location>
        <begin position="110"/>
        <end position="468"/>
    </location>
</feature>
<dbReference type="Proteomes" id="UP001165368">
    <property type="component" value="Unassembled WGS sequence"/>
</dbReference>
<protein>
    <recommendedName>
        <fullName evidence="1">N,N-dimethylformamidase beta subunit-like C-terminal domain-containing protein</fullName>
    </recommendedName>
</protein>
<dbReference type="RefSeq" id="WP_237822211.1">
    <property type="nucleotide sequence ID" value="NZ_JAKLTQ010000011.1"/>
</dbReference>